<dbReference type="SUPFAM" id="SSF53474">
    <property type="entry name" value="alpha/beta-Hydrolases"/>
    <property type="match status" value="1"/>
</dbReference>
<accession>A0AAQ3KLN8</accession>
<dbReference type="Gene3D" id="3.40.50.1820">
    <property type="entry name" value="alpha/beta hydrolase"/>
    <property type="match status" value="1"/>
</dbReference>
<evidence type="ECO:0000259" key="1">
    <source>
        <dbReference type="Pfam" id="PF00561"/>
    </source>
</evidence>
<name>A0AAQ3KLN8_9LILI</name>
<dbReference type="EMBL" id="CP136895">
    <property type="protein sequence ID" value="WOL09997.1"/>
    <property type="molecule type" value="Genomic_DNA"/>
</dbReference>
<keyword evidence="3" id="KW-1185">Reference proteome</keyword>
<dbReference type="InterPro" id="IPR000073">
    <property type="entry name" value="AB_hydrolase_1"/>
</dbReference>
<dbReference type="Proteomes" id="UP001327560">
    <property type="component" value="Chromosome 6"/>
</dbReference>
<feature type="domain" description="AB hydrolase-1" evidence="1">
    <location>
        <begin position="115"/>
        <end position="227"/>
    </location>
</feature>
<gene>
    <name evidence="2" type="ORF">Cni_G18751</name>
</gene>
<evidence type="ECO:0000313" key="3">
    <source>
        <dbReference type="Proteomes" id="UP001327560"/>
    </source>
</evidence>
<reference evidence="2 3" key="1">
    <citation type="submission" date="2023-10" db="EMBL/GenBank/DDBJ databases">
        <title>Chromosome-scale genome assembly provides insights into flower coloration mechanisms of Canna indica.</title>
        <authorList>
            <person name="Li C."/>
        </authorList>
    </citation>
    <scope>NUCLEOTIDE SEQUENCE [LARGE SCALE GENOMIC DNA]</scope>
    <source>
        <tissue evidence="2">Flower</tissue>
    </source>
</reference>
<dbReference type="AlphaFoldDB" id="A0AAQ3KLN8"/>
<dbReference type="Pfam" id="PF00561">
    <property type="entry name" value="Abhydrolase_1"/>
    <property type="match status" value="1"/>
</dbReference>
<proteinExistence type="predicted"/>
<evidence type="ECO:0000313" key="2">
    <source>
        <dbReference type="EMBL" id="WOL09997.1"/>
    </source>
</evidence>
<dbReference type="PANTHER" id="PTHR43689:SF9">
    <property type="entry name" value="LYSOPHOSPHOLIPASE BODYGUARD 3-RELATED"/>
    <property type="match status" value="1"/>
</dbReference>
<dbReference type="PANTHER" id="PTHR43689">
    <property type="entry name" value="HYDROLASE"/>
    <property type="match status" value="1"/>
</dbReference>
<dbReference type="PRINTS" id="PR00111">
    <property type="entry name" value="ABHYDROLASE"/>
</dbReference>
<protein>
    <recommendedName>
        <fullName evidence="1">AB hydrolase-1 domain-containing protein</fullName>
    </recommendedName>
</protein>
<organism evidence="2 3">
    <name type="scientific">Canna indica</name>
    <name type="common">Indian-shot</name>
    <dbReference type="NCBI Taxonomy" id="4628"/>
    <lineage>
        <taxon>Eukaryota</taxon>
        <taxon>Viridiplantae</taxon>
        <taxon>Streptophyta</taxon>
        <taxon>Embryophyta</taxon>
        <taxon>Tracheophyta</taxon>
        <taxon>Spermatophyta</taxon>
        <taxon>Magnoliopsida</taxon>
        <taxon>Liliopsida</taxon>
        <taxon>Zingiberales</taxon>
        <taxon>Cannaceae</taxon>
        <taxon>Canna</taxon>
    </lineage>
</organism>
<sequence>MCWRISAAELHPEDISDTLYSRPSVVSQISKSVLNELRSLKLARRRTAPYTSEAACATRVRVVERQQGIKTVAYKRHSRPRWSDCACDSCTTSSDALHVHVESPQTDGKAAEEDVVFIHGFISSSKIWTETVFRHFTDEARARYRLIAVDLLGFANSPKPEESLYTLEEHVRMLEKCVLERYNVKSFHIVAHSLGSLLALALAVKYPVAVKSLTIVAPQKINLIDENNYRVRTYLMEGFFSYTHNAAWHTLHNVICGTGGKVVDGYLEALREEMSCDVVVYHGRDDELLPVDCSYAVKSRIPRARVKVVEDKDHITIVVGRQKAFARELEEIWWSASTTVRNIRTGKERDGDTDSLLLALTTATGQVAGNHTSPTSESSSRQLCCDEGAPLDLAFKKMWTALALGALGAVSSFTSRNSYLSNESRPNRMPIMPLIQGTCFEPQYGLTSLGGPTSDGLVDLSVGPAAFEVAHLASTGNTDLQRTSQNMISPIPIVENATSQVEVAQDTMSLSPACQLQPMLVTYKRRIRKAPQRNNNAFPPPPLPTRLRRSGRRCALAAYRDEDSLSKAMNRKALLNGDYSRIRDYVDGNNVPATPIEIEGMRSVTMLNNLSQLNMKERLSTLGFDCNDGNWSRVEAAIADLLAPIDGGRVQ</sequence>
<dbReference type="InterPro" id="IPR029058">
    <property type="entry name" value="AB_hydrolase_fold"/>
</dbReference>